<dbReference type="PROSITE" id="PS50932">
    <property type="entry name" value="HTH_LACI_2"/>
    <property type="match status" value="1"/>
</dbReference>
<evidence type="ECO:0000256" key="3">
    <source>
        <dbReference type="ARBA" id="ARBA00023163"/>
    </source>
</evidence>
<evidence type="ECO:0000259" key="4">
    <source>
        <dbReference type="PROSITE" id="PS50932"/>
    </source>
</evidence>
<dbReference type="SUPFAM" id="SSF53822">
    <property type="entry name" value="Periplasmic binding protein-like I"/>
    <property type="match status" value="1"/>
</dbReference>
<dbReference type="InterPro" id="IPR010982">
    <property type="entry name" value="Lambda_DNA-bd_dom_sf"/>
</dbReference>
<evidence type="ECO:0000313" key="6">
    <source>
        <dbReference type="Proteomes" id="UP000625735"/>
    </source>
</evidence>
<dbReference type="Gene3D" id="1.10.260.40">
    <property type="entry name" value="lambda repressor-like DNA-binding domains"/>
    <property type="match status" value="1"/>
</dbReference>
<dbReference type="InterPro" id="IPR028082">
    <property type="entry name" value="Peripla_BP_I"/>
</dbReference>
<keyword evidence="6" id="KW-1185">Reference proteome</keyword>
<accession>A0A916Y060</accession>
<dbReference type="GO" id="GO:0000976">
    <property type="term" value="F:transcription cis-regulatory region binding"/>
    <property type="evidence" value="ECO:0007669"/>
    <property type="project" value="TreeGrafter"/>
</dbReference>
<dbReference type="AlphaFoldDB" id="A0A916Y060"/>
<sequence>MTTLKKISHLTGFSISTISKALNDKHDINVDTKRIIQEFALKTDYRPNKNALALRSSKSSIIAIIVPRINNALYSEMLYDIQKCASKKGYRIMLFQSFEEVATIKHYLEDINDGSVDAAIVLTINKNIENEISLSKRRNLPTVFIQINHEQSNFNIKESCAELFENLLKQIN</sequence>
<keyword evidence="3" id="KW-0804">Transcription</keyword>
<evidence type="ECO:0000313" key="5">
    <source>
        <dbReference type="EMBL" id="GGD23603.1"/>
    </source>
</evidence>
<dbReference type="Proteomes" id="UP000625735">
    <property type="component" value="Unassembled WGS sequence"/>
</dbReference>
<organism evidence="5 6">
    <name type="scientific">Flavobacterium orientale</name>
    <dbReference type="NCBI Taxonomy" id="1756020"/>
    <lineage>
        <taxon>Bacteria</taxon>
        <taxon>Pseudomonadati</taxon>
        <taxon>Bacteroidota</taxon>
        <taxon>Flavobacteriia</taxon>
        <taxon>Flavobacteriales</taxon>
        <taxon>Flavobacteriaceae</taxon>
        <taxon>Flavobacterium</taxon>
    </lineage>
</organism>
<dbReference type="RefSeq" id="WP_188361670.1">
    <property type="nucleotide sequence ID" value="NZ_BMFG01000004.1"/>
</dbReference>
<keyword evidence="1" id="KW-0805">Transcription regulation</keyword>
<dbReference type="SUPFAM" id="SSF47413">
    <property type="entry name" value="lambda repressor-like DNA-binding domains"/>
    <property type="match status" value="1"/>
</dbReference>
<dbReference type="GO" id="GO:0003700">
    <property type="term" value="F:DNA-binding transcription factor activity"/>
    <property type="evidence" value="ECO:0007669"/>
    <property type="project" value="TreeGrafter"/>
</dbReference>
<keyword evidence="2" id="KW-0238">DNA-binding</keyword>
<dbReference type="PANTHER" id="PTHR30146">
    <property type="entry name" value="LACI-RELATED TRANSCRIPTIONAL REPRESSOR"/>
    <property type="match status" value="1"/>
</dbReference>
<gene>
    <name evidence="5" type="ORF">GCM10011343_12280</name>
</gene>
<protein>
    <recommendedName>
        <fullName evidence="4">HTH lacI-type domain-containing protein</fullName>
    </recommendedName>
</protein>
<dbReference type="CDD" id="cd01392">
    <property type="entry name" value="HTH_LacI"/>
    <property type="match status" value="1"/>
</dbReference>
<dbReference type="PANTHER" id="PTHR30146:SF109">
    <property type="entry name" value="HTH-TYPE TRANSCRIPTIONAL REGULATOR GALS"/>
    <property type="match status" value="1"/>
</dbReference>
<name>A0A916Y060_9FLAO</name>
<reference evidence="5" key="1">
    <citation type="journal article" date="2014" name="Int. J. Syst. Evol. Microbiol.">
        <title>Complete genome sequence of Corynebacterium casei LMG S-19264T (=DSM 44701T), isolated from a smear-ripened cheese.</title>
        <authorList>
            <consortium name="US DOE Joint Genome Institute (JGI-PGF)"/>
            <person name="Walter F."/>
            <person name="Albersmeier A."/>
            <person name="Kalinowski J."/>
            <person name="Ruckert C."/>
        </authorList>
    </citation>
    <scope>NUCLEOTIDE SEQUENCE</scope>
    <source>
        <strain evidence="5">CGMCC 1.12506</strain>
    </source>
</reference>
<evidence type="ECO:0000256" key="1">
    <source>
        <dbReference type="ARBA" id="ARBA00023015"/>
    </source>
</evidence>
<dbReference type="SMART" id="SM00354">
    <property type="entry name" value="HTH_LACI"/>
    <property type="match status" value="1"/>
</dbReference>
<comment type="caution">
    <text evidence="5">The sequence shown here is derived from an EMBL/GenBank/DDBJ whole genome shotgun (WGS) entry which is preliminary data.</text>
</comment>
<dbReference type="Gene3D" id="3.40.50.2300">
    <property type="match status" value="1"/>
</dbReference>
<evidence type="ECO:0000256" key="2">
    <source>
        <dbReference type="ARBA" id="ARBA00023125"/>
    </source>
</evidence>
<dbReference type="InterPro" id="IPR000843">
    <property type="entry name" value="HTH_LacI"/>
</dbReference>
<dbReference type="EMBL" id="BMFG01000004">
    <property type="protein sequence ID" value="GGD23603.1"/>
    <property type="molecule type" value="Genomic_DNA"/>
</dbReference>
<feature type="domain" description="HTH lacI-type" evidence="4">
    <location>
        <begin position="2"/>
        <end position="56"/>
    </location>
</feature>
<proteinExistence type="predicted"/>
<reference evidence="5" key="2">
    <citation type="submission" date="2020-09" db="EMBL/GenBank/DDBJ databases">
        <authorList>
            <person name="Sun Q."/>
            <person name="Zhou Y."/>
        </authorList>
    </citation>
    <scope>NUCLEOTIDE SEQUENCE</scope>
    <source>
        <strain evidence="5">CGMCC 1.12506</strain>
    </source>
</reference>